<evidence type="ECO:0000313" key="2">
    <source>
        <dbReference type="EMBL" id="MBO8452054.1"/>
    </source>
</evidence>
<dbReference type="EMBL" id="JADIMI010000038">
    <property type="protein sequence ID" value="MBO8452054.1"/>
    <property type="molecule type" value="Genomic_DNA"/>
</dbReference>
<reference evidence="2" key="2">
    <citation type="journal article" date="2021" name="PeerJ">
        <title>Extensive microbial diversity within the chicken gut microbiome revealed by metagenomics and culture.</title>
        <authorList>
            <person name="Gilroy R."/>
            <person name="Ravi A."/>
            <person name="Getino M."/>
            <person name="Pursley I."/>
            <person name="Horton D.L."/>
            <person name="Alikhan N.F."/>
            <person name="Baker D."/>
            <person name="Gharbi K."/>
            <person name="Hall N."/>
            <person name="Watson M."/>
            <person name="Adriaenssens E.M."/>
            <person name="Foster-Nyarko E."/>
            <person name="Jarju S."/>
            <person name="Secka A."/>
            <person name="Antonio M."/>
            <person name="Oren A."/>
            <person name="Chaudhuri R.R."/>
            <person name="La Ragione R."/>
            <person name="Hildebrand F."/>
            <person name="Pallen M.J."/>
        </authorList>
    </citation>
    <scope>NUCLEOTIDE SEQUENCE</scope>
    <source>
        <strain evidence="2">B1-20833</strain>
    </source>
</reference>
<evidence type="ECO:0000256" key="1">
    <source>
        <dbReference type="SAM" id="SignalP"/>
    </source>
</evidence>
<keyword evidence="1" id="KW-0732">Signal</keyword>
<name>A0A9D9HI03_9BACT</name>
<protein>
    <submittedName>
        <fullName evidence="2">PorV/PorQ family protein</fullName>
    </submittedName>
</protein>
<evidence type="ECO:0000313" key="3">
    <source>
        <dbReference type="Proteomes" id="UP000823661"/>
    </source>
</evidence>
<reference evidence="2" key="1">
    <citation type="submission" date="2020-10" db="EMBL/GenBank/DDBJ databases">
        <authorList>
            <person name="Gilroy R."/>
        </authorList>
    </citation>
    <scope>NUCLEOTIDE SEQUENCE</scope>
    <source>
        <strain evidence="2">B1-20833</strain>
    </source>
</reference>
<sequence>MKTIGKNIFLTMVLIAGSAVSAAAQESAAMSFIDNSLTPRMAAMGGIAAGLRTDAYAQFGNIAAVPFSDKTLAAGVTYDGLQPSAAGINTGVLGATYRIGRFGVTLGASMAFNQPYEGVDENGNALGQFTPVDWNLGAGVSYLITDAFSAGVGLNYATSITSPYYRNLNTFYASVQLMYRLKEFSFSLSGNNLGVPVSSLSGKRFNIPMNAELAVSYSNEWGKHGLEAAVDGKAYFGGPSALGCAVGAEYEYDSLLAVRAGYHYGSTRNGLPSFASVGLGAHFFGVNVDVAYLIACGNSPLRNTFSVGVGYSF</sequence>
<proteinExistence type="predicted"/>
<feature type="chain" id="PRO_5039513556" evidence="1">
    <location>
        <begin position="23"/>
        <end position="313"/>
    </location>
</feature>
<dbReference type="Proteomes" id="UP000823661">
    <property type="component" value="Unassembled WGS sequence"/>
</dbReference>
<gene>
    <name evidence="2" type="ORF">IAC06_04115</name>
</gene>
<feature type="signal peptide" evidence="1">
    <location>
        <begin position="1"/>
        <end position="22"/>
    </location>
</feature>
<accession>A0A9D9HI03</accession>
<organism evidence="2 3">
    <name type="scientific">Candidatus Cryptobacteroides intestinavium</name>
    <dbReference type="NCBI Taxonomy" id="2840766"/>
    <lineage>
        <taxon>Bacteria</taxon>
        <taxon>Pseudomonadati</taxon>
        <taxon>Bacteroidota</taxon>
        <taxon>Bacteroidia</taxon>
        <taxon>Bacteroidales</taxon>
        <taxon>Candidatus Cryptobacteroides</taxon>
    </lineage>
</organism>
<dbReference type="NCBIfam" id="NF033709">
    <property type="entry name" value="PorV_fam"/>
    <property type="match status" value="1"/>
</dbReference>
<dbReference type="AlphaFoldDB" id="A0A9D9HI03"/>
<comment type="caution">
    <text evidence="2">The sequence shown here is derived from an EMBL/GenBank/DDBJ whole genome shotgun (WGS) entry which is preliminary data.</text>
</comment>